<evidence type="ECO:0000313" key="2">
    <source>
        <dbReference type="Proteomes" id="UP000254875"/>
    </source>
</evidence>
<dbReference type="OrthoDB" id="9770517at2"/>
<name>A0A370MXZ2_9BURK</name>
<evidence type="ECO:0008006" key="3">
    <source>
        <dbReference type="Google" id="ProtNLM"/>
    </source>
</evidence>
<dbReference type="AlphaFoldDB" id="A0A370MXZ2"/>
<accession>A0A370MXZ2</accession>
<dbReference type="SUPFAM" id="SSF56954">
    <property type="entry name" value="Outer membrane efflux proteins (OEP)"/>
    <property type="match status" value="1"/>
</dbReference>
<evidence type="ECO:0000313" key="1">
    <source>
        <dbReference type="EMBL" id="RDJ98186.1"/>
    </source>
</evidence>
<dbReference type="Gene3D" id="1.20.1600.10">
    <property type="entry name" value="Outer membrane efflux proteins (OEP)"/>
    <property type="match status" value="1"/>
</dbReference>
<comment type="caution">
    <text evidence="1">The sequence shown here is derived from an EMBL/GenBank/DDBJ whole genome shotgun (WGS) entry which is preliminary data.</text>
</comment>
<protein>
    <recommendedName>
        <fullName evidence="3">Transporter</fullName>
    </recommendedName>
</protein>
<sequence>MRIGIGPERQCAKQRHAVRHRQGLADFLPVLDAERSLYAADDKLAQTDRDEALALVTLYKSLGGGWQMPEREDQHAAVAEDSAR</sequence>
<reference evidence="2" key="1">
    <citation type="submission" date="2018-05" db="EMBL/GenBank/DDBJ databases">
        <authorList>
            <person name="Feng T."/>
        </authorList>
    </citation>
    <scope>NUCLEOTIDE SEQUENCE [LARGE SCALE GENOMIC DNA]</scope>
    <source>
        <strain evidence="2">S27</strain>
    </source>
</reference>
<organism evidence="1 2">
    <name type="scientific">Paraburkholderia lacunae</name>
    <dbReference type="NCBI Taxonomy" id="2211104"/>
    <lineage>
        <taxon>Bacteria</taxon>
        <taxon>Pseudomonadati</taxon>
        <taxon>Pseudomonadota</taxon>
        <taxon>Betaproteobacteria</taxon>
        <taxon>Burkholderiales</taxon>
        <taxon>Burkholderiaceae</taxon>
        <taxon>Paraburkholderia</taxon>
    </lineage>
</organism>
<dbReference type="EMBL" id="QHKS01000038">
    <property type="protein sequence ID" value="RDJ98186.1"/>
    <property type="molecule type" value="Genomic_DNA"/>
</dbReference>
<dbReference type="Proteomes" id="UP000254875">
    <property type="component" value="Unassembled WGS sequence"/>
</dbReference>
<keyword evidence="2" id="KW-1185">Reference proteome</keyword>
<dbReference type="RefSeq" id="WP_115108643.1">
    <property type="nucleotide sequence ID" value="NZ_QHKS01000038.1"/>
</dbReference>
<proteinExistence type="predicted"/>
<gene>
    <name evidence="1" type="ORF">DLM46_34610</name>
</gene>